<name>A0A941F349_9BACT</name>
<dbReference type="GO" id="GO:0030246">
    <property type="term" value="F:carbohydrate binding"/>
    <property type="evidence" value="ECO:0007669"/>
    <property type="project" value="InterPro"/>
</dbReference>
<evidence type="ECO:0000313" key="5">
    <source>
        <dbReference type="Proteomes" id="UP000679220"/>
    </source>
</evidence>
<dbReference type="InterPro" id="IPR014718">
    <property type="entry name" value="GH-type_carb-bd"/>
</dbReference>
<reference evidence="4" key="2">
    <citation type="submission" date="2021-04" db="EMBL/GenBank/DDBJ databases">
        <authorList>
            <person name="Zhang T."/>
            <person name="Zhang Y."/>
            <person name="Lu D."/>
            <person name="Zuo D."/>
            <person name="Du Z."/>
        </authorList>
    </citation>
    <scope>NUCLEOTIDE SEQUENCE</scope>
    <source>
        <strain evidence="4">JR1</strain>
    </source>
</reference>
<comment type="subunit">
    <text evidence="2">Monomer.</text>
</comment>
<keyword evidence="5" id="KW-1185">Reference proteome</keyword>
<comment type="cofactor">
    <cofactor evidence="1">
        <name>Ca(2+)</name>
        <dbReference type="ChEBI" id="CHEBI:29108"/>
    </cofactor>
</comment>
<evidence type="ECO:0000256" key="2">
    <source>
        <dbReference type="ARBA" id="ARBA00011245"/>
    </source>
</evidence>
<dbReference type="Gene3D" id="2.70.98.10">
    <property type="match status" value="1"/>
</dbReference>
<organism evidence="4 5">
    <name type="scientific">Carboxylicivirga sediminis</name>
    <dbReference type="NCBI Taxonomy" id="2006564"/>
    <lineage>
        <taxon>Bacteria</taxon>
        <taxon>Pseudomonadati</taxon>
        <taxon>Bacteroidota</taxon>
        <taxon>Bacteroidia</taxon>
        <taxon>Marinilabiliales</taxon>
        <taxon>Marinilabiliaceae</taxon>
        <taxon>Carboxylicivirga</taxon>
    </lineage>
</organism>
<comment type="caution">
    <text evidence="4">The sequence shown here is derived from an EMBL/GenBank/DDBJ whole genome shotgun (WGS) entry which is preliminary data.</text>
</comment>
<evidence type="ECO:0000313" key="4">
    <source>
        <dbReference type="EMBL" id="MBR8535893.1"/>
    </source>
</evidence>
<gene>
    <name evidence="4" type="ORF">KDU71_10025</name>
</gene>
<dbReference type="EMBL" id="JAGTAR010000013">
    <property type="protein sequence ID" value="MBR8535893.1"/>
    <property type="molecule type" value="Genomic_DNA"/>
</dbReference>
<proteinExistence type="predicted"/>
<accession>A0A941F349</accession>
<protein>
    <submittedName>
        <fullName evidence="4">Uncharacterized protein</fullName>
    </submittedName>
</protein>
<reference evidence="4" key="1">
    <citation type="journal article" date="2018" name="Int. J. Syst. Evol. Microbiol.">
        <title>Carboxylicivirga sediminis sp. nov., isolated from coastal sediment.</title>
        <authorList>
            <person name="Wang F.Q."/>
            <person name="Ren L.H."/>
            <person name="Zou R.J."/>
            <person name="Sun Y.Z."/>
            <person name="Liu X.J."/>
            <person name="Jiang F."/>
            <person name="Liu L.J."/>
        </authorList>
    </citation>
    <scope>NUCLEOTIDE SEQUENCE</scope>
    <source>
        <strain evidence="4">JR1</strain>
    </source>
</reference>
<dbReference type="RefSeq" id="WP_212190355.1">
    <property type="nucleotide sequence ID" value="NZ_JAGTAR010000013.1"/>
</dbReference>
<sequence>MPDEHNGYYRSTRFDWSGMIAQIEYGEHEFLQSWQMYNGTANGGVHDPLVPGTGTGTAEEFRNPLGYDEAKVGEPFVKIGVGVLQRASQEPYFWDYPYKIIKPGKWDIHTEDNCIVFKQNLVTDFGYAYEYEKEIRLTDDKAELEIIHSLKNCGDKKIDANPYCHNFFCFDKNFIGQDYKIVFSDKVEPVDKFDSRISFEENEIKINVIDFKSEWIGGHIKCKNAQEYFVVNSNTSTSVKVIEDKKCGPFFIYLWKLALCTEPMIEFTLDSGQSFTWKRKYQFNKF</sequence>
<evidence type="ECO:0000256" key="3">
    <source>
        <dbReference type="ARBA" id="ARBA00022837"/>
    </source>
</evidence>
<evidence type="ECO:0000256" key="1">
    <source>
        <dbReference type="ARBA" id="ARBA00001913"/>
    </source>
</evidence>
<dbReference type="Proteomes" id="UP000679220">
    <property type="component" value="Unassembled WGS sequence"/>
</dbReference>
<keyword evidence="3" id="KW-0106">Calcium</keyword>
<dbReference type="AlphaFoldDB" id="A0A941F349"/>